<evidence type="ECO:0008006" key="4">
    <source>
        <dbReference type="Google" id="ProtNLM"/>
    </source>
</evidence>
<dbReference type="Proteomes" id="UP000373269">
    <property type="component" value="Chromosome"/>
</dbReference>
<sequence>MEDSKLYSTQDIEKVKEKIEHYRETLTSLKMGTSLEDYLFMKKEFDGLKTQIAHLEGLTETLDDRQNSQIKSYEEQIKLLSTQIELLNQTIEEMNQEILMVLKKLLTMEVNEAPAPTTTPSSESHSPLIANAAQRQPTITMAQNQSAITSKQPSYRLLQNLAGKATNKQFDLNPNILSSETKHQKSIPEERHFNQHYFQSVNTHPSQGLYRNTNTESTFHFKNAADAKQIPVSIYDPTTINSSIITETKPEIINDSTALKTPEVATEFGVLEEPQEEILDPPNAIIEEPVILDVLQTGNEPIILDSPKAENKEPVILDSSETVNKKPVVLDSSEAMNKEPVVLDSSDTVNKEPVVLDSSETMNKEPVVLDSSDTVNKEPVILDSFEAVNKEPVAFDSSEAVNKEPVVLDSSEAVNKESVVFDSSETVNKEPVVFDSSETGNEPVILTTSEALNEQKPPTLKSDESEAISEKTIETYSNNQEVNKQPEQEEIIMDEEHKKEKGSLFFNFFRKWS</sequence>
<keyword evidence="3" id="KW-1185">Reference proteome</keyword>
<gene>
    <name evidence="2" type="ORF">GDS87_22525</name>
</gene>
<accession>A0ABX6DF76</accession>
<proteinExistence type="predicted"/>
<evidence type="ECO:0000313" key="2">
    <source>
        <dbReference type="EMBL" id="QGG53478.1"/>
    </source>
</evidence>
<protein>
    <recommendedName>
        <fullName evidence="4">DUF3450 family protein</fullName>
    </recommendedName>
</protein>
<organism evidence="2 3">
    <name type="scientific">Lysinibacillus pakistanensis</name>
    <dbReference type="NCBI Taxonomy" id="759811"/>
    <lineage>
        <taxon>Bacteria</taxon>
        <taxon>Bacillati</taxon>
        <taxon>Bacillota</taxon>
        <taxon>Bacilli</taxon>
        <taxon>Bacillales</taxon>
        <taxon>Bacillaceae</taxon>
        <taxon>Lysinibacillus</taxon>
    </lineage>
</organism>
<dbReference type="RefSeq" id="WP_369594001.1">
    <property type="nucleotide sequence ID" value="NZ_CP045835.1"/>
</dbReference>
<feature type="coiled-coil region" evidence="1">
    <location>
        <begin position="70"/>
        <end position="104"/>
    </location>
</feature>
<dbReference type="EMBL" id="CP045835">
    <property type="protein sequence ID" value="QGG53478.1"/>
    <property type="molecule type" value="Genomic_DNA"/>
</dbReference>
<evidence type="ECO:0000313" key="3">
    <source>
        <dbReference type="Proteomes" id="UP000373269"/>
    </source>
</evidence>
<reference evidence="2 3" key="1">
    <citation type="submission" date="2019-11" db="EMBL/GenBank/DDBJ databases">
        <title>Whole Genome Sequencing and Comparative Genomic Analyses of Lysinibacillus pakistanensis LZH-9, a Halotolerant Strain with Excellent COD Removal Capability.</title>
        <authorList>
            <person name="Zhou H."/>
        </authorList>
    </citation>
    <scope>NUCLEOTIDE SEQUENCE [LARGE SCALE GENOMIC DNA]</scope>
    <source>
        <strain evidence="2 3">LZH-9</strain>
    </source>
</reference>
<keyword evidence="1" id="KW-0175">Coiled coil</keyword>
<evidence type="ECO:0000256" key="1">
    <source>
        <dbReference type="SAM" id="Coils"/>
    </source>
</evidence>
<name>A0ABX6DF76_9BACI</name>